<dbReference type="PROSITE" id="PS00297">
    <property type="entry name" value="HSP70_1"/>
    <property type="match status" value="1"/>
</dbReference>
<organism evidence="8 9">
    <name type="scientific">Chara braunii</name>
    <name type="common">Braun's stonewort</name>
    <dbReference type="NCBI Taxonomy" id="69332"/>
    <lineage>
        <taxon>Eukaryota</taxon>
        <taxon>Viridiplantae</taxon>
        <taxon>Streptophyta</taxon>
        <taxon>Charophyceae</taxon>
        <taxon>Charales</taxon>
        <taxon>Characeae</taxon>
        <taxon>Chara</taxon>
    </lineage>
</organism>
<evidence type="ECO:0000256" key="5">
    <source>
        <dbReference type="ARBA" id="ARBA00023235"/>
    </source>
</evidence>
<dbReference type="InterPro" id="IPR043129">
    <property type="entry name" value="ATPase_NBD"/>
</dbReference>
<evidence type="ECO:0000256" key="3">
    <source>
        <dbReference type="ARBA" id="ARBA00022741"/>
    </source>
</evidence>
<dbReference type="OrthoDB" id="2963168at2759"/>
<dbReference type="Gene3D" id="3.30.420.40">
    <property type="match status" value="3"/>
</dbReference>
<comment type="caution">
    <text evidence="8">The sequence shown here is derived from an EMBL/GenBank/DDBJ whole genome shotgun (WGS) entry which is preliminary data.</text>
</comment>
<feature type="region of interest" description="Disordered" evidence="7">
    <location>
        <begin position="1"/>
        <end position="24"/>
    </location>
</feature>
<reference evidence="8 9" key="1">
    <citation type="journal article" date="2018" name="Cell">
        <title>The Chara Genome: Secondary Complexity and Implications for Plant Terrestrialization.</title>
        <authorList>
            <person name="Nishiyama T."/>
            <person name="Sakayama H."/>
            <person name="Vries J.D."/>
            <person name="Buschmann H."/>
            <person name="Saint-Marcoux D."/>
            <person name="Ullrich K.K."/>
            <person name="Haas F.B."/>
            <person name="Vanderstraeten L."/>
            <person name="Becker D."/>
            <person name="Lang D."/>
            <person name="Vosolsobe S."/>
            <person name="Rombauts S."/>
            <person name="Wilhelmsson P.K.I."/>
            <person name="Janitza P."/>
            <person name="Kern R."/>
            <person name="Heyl A."/>
            <person name="Rumpler F."/>
            <person name="Villalobos L.I.A.C."/>
            <person name="Clay J.M."/>
            <person name="Skokan R."/>
            <person name="Toyoda A."/>
            <person name="Suzuki Y."/>
            <person name="Kagoshima H."/>
            <person name="Schijlen E."/>
            <person name="Tajeshwar N."/>
            <person name="Catarino B."/>
            <person name="Hetherington A.J."/>
            <person name="Saltykova A."/>
            <person name="Bonnot C."/>
            <person name="Breuninger H."/>
            <person name="Symeonidi A."/>
            <person name="Radhakrishnan G.V."/>
            <person name="Van Nieuwerburgh F."/>
            <person name="Deforce D."/>
            <person name="Chang C."/>
            <person name="Karol K.G."/>
            <person name="Hedrich R."/>
            <person name="Ulvskov P."/>
            <person name="Glockner G."/>
            <person name="Delwiche C.F."/>
            <person name="Petrasek J."/>
            <person name="Van de Peer Y."/>
            <person name="Friml J."/>
            <person name="Beilby M."/>
            <person name="Dolan L."/>
            <person name="Kohara Y."/>
            <person name="Sugano S."/>
            <person name="Fujiyama A."/>
            <person name="Delaux P.-M."/>
            <person name="Quint M."/>
            <person name="TheiBen G."/>
            <person name="Hagemann M."/>
            <person name="Harholt J."/>
            <person name="Dunand C."/>
            <person name="Zachgo S."/>
            <person name="Langdale J."/>
            <person name="Maumus F."/>
            <person name="Straeten D.V.D."/>
            <person name="Gould S.B."/>
            <person name="Rensing S.A."/>
        </authorList>
    </citation>
    <scope>NUCLEOTIDE SEQUENCE [LARGE SCALE GENOMIC DNA]</scope>
    <source>
        <strain evidence="8 9">S276</strain>
    </source>
</reference>
<dbReference type="Gene3D" id="3.20.20.70">
    <property type="entry name" value="Aldolase class I"/>
    <property type="match status" value="4"/>
</dbReference>
<dbReference type="Gene3D" id="3.30.30.30">
    <property type="match status" value="1"/>
</dbReference>
<comment type="subunit">
    <text evidence="2">Homodimer.</text>
</comment>
<protein>
    <submittedName>
        <fullName evidence="8">Uncharacterized protein</fullName>
    </submittedName>
</protein>
<gene>
    <name evidence="8" type="ORF">CBR_g50821</name>
</gene>
<evidence type="ECO:0000256" key="1">
    <source>
        <dbReference type="ARBA" id="ARBA00007422"/>
    </source>
</evidence>
<keyword evidence="5" id="KW-0413">Isomerase</keyword>
<evidence type="ECO:0000256" key="7">
    <source>
        <dbReference type="SAM" id="MobiDB-lite"/>
    </source>
</evidence>
<comment type="pathway">
    <text evidence="6">Carbohydrate biosynthesis.</text>
</comment>
<dbReference type="InterPro" id="IPR035990">
    <property type="entry name" value="TIM_sf"/>
</dbReference>
<dbReference type="Pfam" id="PF00121">
    <property type="entry name" value="TIM"/>
    <property type="match status" value="1"/>
</dbReference>
<dbReference type="Gramene" id="GBG90475">
    <property type="protein sequence ID" value="GBG90475"/>
    <property type="gene ID" value="CBR_g50821"/>
</dbReference>
<name>A0A388M7I9_CHABU</name>
<evidence type="ECO:0000313" key="8">
    <source>
        <dbReference type="EMBL" id="GBG90475.1"/>
    </source>
</evidence>
<dbReference type="Pfam" id="PF00012">
    <property type="entry name" value="HSP70"/>
    <property type="match status" value="2"/>
</dbReference>
<keyword evidence="3" id="KW-0547">Nucleotide-binding</keyword>
<evidence type="ECO:0000256" key="4">
    <source>
        <dbReference type="ARBA" id="ARBA00022840"/>
    </source>
</evidence>
<accession>A0A388M7I9</accession>
<proteinExistence type="inferred from homology"/>
<evidence type="ECO:0000313" key="9">
    <source>
        <dbReference type="Proteomes" id="UP000265515"/>
    </source>
</evidence>
<evidence type="ECO:0000256" key="2">
    <source>
        <dbReference type="ARBA" id="ARBA00011738"/>
    </source>
</evidence>
<keyword evidence="9" id="KW-1185">Reference proteome</keyword>
<dbReference type="FunFam" id="3.90.640.10:FF:000003">
    <property type="entry name" value="Molecular chaperone DnaK"/>
    <property type="match status" value="1"/>
</dbReference>
<keyword evidence="4" id="KW-0067">ATP-binding</keyword>
<dbReference type="SUPFAM" id="SSF53067">
    <property type="entry name" value="Actin-like ATPase domain"/>
    <property type="match status" value="2"/>
</dbReference>
<dbReference type="GO" id="GO:0140662">
    <property type="term" value="F:ATP-dependent protein folding chaperone"/>
    <property type="evidence" value="ECO:0007669"/>
    <property type="project" value="InterPro"/>
</dbReference>
<evidence type="ECO:0000256" key="6">
    <source>
        <dbReference type="ARBA" id="ARBA00024331"/>
    </source>
</evidence>
<dbReference type="GO" id="GO:0004807">
    <property type="term" value="F:triose-phosphate isomerase activity"/>
    <property type="evidence" value="ECO:0007669"/>
    <property type="project" value="InterPro"/>
</dbReference>
<dbReference type="GO" id="GO:0005524">
    <property type="term" value="F:ATP binding"/>
    <property type="evidence" value="ECO:0007669"/>
    <property type="project" value="UniProtKB-KW"/>
</dbReference>
<dbReference type="InterPro" id="IPR013126">
    <property type="entry name" value="Hsp_70_fam"/>
</dbReference>
<dbReference type="InterPro" id="IPR013785">
    <property type="entry name" value="Aldolase_TIM"/>
</dbReference>
<sequence length="1806" mass="201032">MAGTLTPRGKAIGPGTSSSRVKLERANAPPRIAIDLGTSSCSVAVCQNGVVRVIPDSSGKLSTPSLIAFTDRKRLVGGQAQSQVLRKPENLLYEVKRLIGRDYDSITEEEKKWWSFTVLKGESGEALLEVKSELLSSLISNRGNQVSASSESQFQHKEVCTSEAQEAGPCVQDDGKRRLAPEQILGMLLAKMKSDAETFLGCKELEAAVITVPALYSDRQRSATKLAAEIAGFKDVQLVSESTAAALCYAEHAGLTSSGRSDGVAEECQLGEEDHPRGVKLLMIALGGGNFEVAVVTIVGGSLTVDSVNGNPSLGGMDFDHKMMELILHRVREQFGPTPAINASTLCGLKTASEKAKEDLSTLQDVLVDVEFLLGGDNDNKVSIRRAEFEKRCKSLLDECMDCVRRLLKDTKTKNNEVSDAVFVGGSARIPKVFQKFNKVFHLEPKAHPCQDEAIVRGAALFAVWSQQVTETHATIIEYYDRRERTNFYFQQRKRPVSHVLPALSFWTRDPQDDQMCLELFERRGDKGEVVRVGKIFVRVGKHNVSPLLPLLTIDRCGMMGLDEGQSSLPAVFHKSGQRSPDEISGWRQLAEKLSVYERRVAEMSSARNQWNIYISEVEKRESSCPRWLWTTILEWKREIERWLAMEAGSGRVGIEQFTARFSGFQRACQYAFGDLWARSISGKRLLLVDCWESNDVDVCLRNLEKATLDFCDVVISVPLKDHRKTKERIIEGKGIEFAAHSFLSNATPATVKDNGIPYVVLSSGPVRLPGDGDVLCLEWNKLVGMLVSRAVQVGLQVVLCLEQDGYRDEPSSSLPYAVDDENRRCEAQLKALLQSIGPSNWRNITIAYLPPPNLCWAKELPRKEAANPQQSGVLPRKNDVLDTVLPQRNEVLDTVLPRKNDVLDTVLPRKNDVLDTVRHIRKVIGDFVSAEAAKTTRILTGGGAALELWNVLMEQDEIDGFLLEGGFRDSRLLKRLHQPTREGTSKALLCRAADGDAILDQRNMECMHNVSRDLMAGEEVDWIPVKYKVTEINFGVHRDEGTGSIGMVWKGGAIVQDDNNNKGKNRRRVKIVPIFELWDGEKLQEGIEKQLSPWREEIKRTDDEGEKLVLEYRPVSCVDMAGNLPVVIETAHALIRRWVLTNTSPEVARAVRIVCSLDGLPPETYREITRNPNVDGASLRLDSAGDAQVSAGSAPANESQLAERLTVRSARHQWKKYIDEVEKKESSCQRWLWSVILERKRDMERWLGRKEVEGGCVEREQFTSRFAEFRRACEYAFGALWGRSMSGKKFLIVDCWYSSEIKQCLQNLVGSRGRDRDLCDVVISMPLKDLRKTKERIAKTEGIRLAVLSLSPHATPDALAQSGIPYVLLKAGPAVMDSGEREHLCSGWNKIVGDQVSLALQAGLHVVLCIGRNECDYLEVSNEARASELEEEKRHCEAQIRDIVSRVGKDFRNIAVAYLPPSHVLPAATTEATIEAAATTEATIEAAATLATTEAATKAAEATSRPQWDASETARHIRCVIKDLVSAEAAEETRILIGRCEEEESWDTFINLRHEIDGFLLVAGLRDPLFFDKLVRKGGPSEKIRRERKGKVLLCGLQDENATLSMYDVIWLSAITEKLMGAEEVVWIKTKHIPTLAVSSGTSMITEINGTYAFLWKGGHVTTDYSGEVEEARKAKIFPILESHNDSRGQEVAEALSPQLSALWKELEVKKDSDWSGLLLEYRPADGVNSADSLLEAVERAHAHIRGWLLENFGAEAAQEVRIVCFLEDELESETRRQIVHLPNVDGVSLHLPDRRTVRRTGLAA</sequence>
<dbReference type="PROSITE" id="PS51440">
    <property type="entry name" value="TIM_2"/>
    <property type="match status" value="2"/>
</dbReference>
<dbReference type="STRING" id="69332.A0A388M7I9"/>
<dbReference type="InterPro" id="IPR000652">
    <property type="entry name" value="Triosephosphate_isomerase"/>
</dbReference>
<dbReference type="Gene3D" id="3.90.640.10">
    <property type="entry name" value="Actin, Chain A, domain 4"/>
    <property type="match status" value="1"/>
</dbReference>
<dbReference type="Proteomes" id="UP000265515">
    <property type="component" value="Unassembled WGS sequence"/>
</dbReference>
<dbReference type="InterPro" id="IPR018181">
    <property type="entry name" value="Heat_shock_70_CS"/>
</dbReference>
<dbReference type="EMBL" id="BFEA01000814">
    <property type="protein sequence ID" value="GBG90475.1"/>
    <property type="molecule type" value="Genomic_DNA"/>
</dbReference>
<dbReference type="PANTHER" id="PTHR19375">
    <property type="entry name" value="HEAT SHOCK PROTEIN 70KDA"/>
    <property type="match status" value="1"/>
</dbReference>
<dbReference type="SUPFAM" id="SSF51351">
    <property type="entry name" value="Triosephosphate isomerase (TIM)"/>
    <property type="match status" value="2"/>
</dbReference>
<comment type="similarity">
    <text evidence="1">Belongs to the triosephosphate isomerase family.</text>
</comment>